<name>A0A848L1R9_9ACTN</name>
<keyword evidence="4" id="KW-0285">Flavoprotein</keyword>
<keyword evidence="5" id="KW-0288">FMN</keyword>
<evidence type="ECO:0000313" key="13">
    <source>
        <dbReference type="EMBL" id="NMO04960.1"/>
    </source>
</evidence>
<dbReference type="Gene3D" id="2.40.30.10">
    <property type="entry name" value="Translation factors"/>
    <property type="match status" value="1"/>
</dbReference>
<reference evidence="13 14" key="1">
    <citation type="submission" date="2020-04" db="EMBL/GenBank/DDBJ databases">
        <title>Gordonia sp. nov. TBRC 11910.</title>
        <authorList>
            <person name="Suriyachadkun C."/>
        </authorList>
    </citation>
    <scope>NUCLEOTIDE SEQUENCE [LARGE SCALE GENOMIC DNA]</scope>
    <source>
        <strain evidence="13 14">TBRC 11910</strain>
    </source>
</reference>
<feature type="domain" description="FAD-binding FR-type" evidence="12">
    <location>
        <begin position="36"/>
        <end position="257"/>
    </location>
</feature>
<dbReference type="AlphaFoldDB" id="A0A848L1R9"/>
<dbReference type="SUPFAM" id="SSF52343">
    <property type="entry name" value="Ferredoxin reductase-like, C-terminal NADP-linked domain"/>
    <property type="match status" value="1"/>
</dbReference>
<protein>
    <recommendedName>
        <fullName evidence="3">assimilatory sulfite reductase (NADPH)</fullName>
        <ecNumber evidence="3">1.8.1.2</ecNumber>
    </recommendedName>
</protein>
<dbReference type="Proteomes" id="UP000550729">
    <property type="component" value="Unassembled WGS sequence"/>
</dbReference>
<keyword evidence="7" id="KW-0521">NADP</keyword>
<proteinExistence type="predicted"/>
<dbReference type="PANTHER" id="PTHR19384:SF128">
    <property type="entry name" value="NADPH OXIDOREDUCTASE A"/>
    <property type="match status" value="1"/>
</dbReference>
<evidence type="ECO:0000256" key="1">
    <source>
        <dbReference type="ARBA" id="ARBA00001917"/>
    </source>
</evidence>
<evidence type="ECO:0000256" key="9">
    <source>
        <dbReference type="ARBA" id="ARBA00023192"/>
    </source>
</evidence>
<dbReference type="RefSeq" id="WP_170197466.1">
    <property type="nucleotide sequence ID" value="NZ_JABBNB010000046.1"/>
</dbReference>
<dbReference type="InterPro" id="IPR039261">
    <property type="entry name" value="FNR_nucleotide-bd"/>
</dbReference>
<keyword evidence="6" id="KW-0274">FAD</keyword>
<dbReference type="CDD" id="cd06199">
    <property type="entry name" value="SiR"/>
    <property type="match status" value="1"/>
</dbReference>
<keyword evidence="8 13" id="KW-0560">Oxidoreductase</keyword>
<comment type="cofactor">
    <cofactor evidence="1">
        <name>FMN</name>
        <dbReference type="ChEBI" id="CHEBI:58210"/>
    </cofactor>
</comment>
<accession>A0A848L1R9</accession>
<dbReference type="InterPro" id="IPR001709">
    <property type="entry name" value="Flavoprot_Pyr_Nucl_cyt_Rdtase"/>
</dbReference>
<comment type="cofactor">
    <cofactor evidence="2">
        <name>FAD</name>
        <dbReference type="ChEBI" id="CHEBI:57692"/>
    </cofactor>
</comment>
<evidence type="ECO:0000256" key="11">
    <source>
        <dbReference type="SAM" id="MobiDB-lite"/>
    </source>
</evidence>
<keyword evidence="9" id="KW-0028">Amino-acid biosynthesis</keyword>
<evidence type="ECO:0000313" key="14">
    <source>
        <dbReference type="Proteomes" id="UP000550729"/>
    </source>
</evidence>
<dbReference type="PRINTS" id="PR00371">
    <property type="entry name" value="FPNCR"/>
</dbReference>
<feature type="region of interest" description="Disordered" evidence="11">
    <location>
        <begin position="1"/>
        <end position="37"/>
    </location>
</feature>
<evidence type="ECO:0000256" key="6">
    <source>
        <dbReference type="ARBA" id="ARBA00022827"/>
    </source>
</evidence>
<gene>
    <name evidence="13" type="ORF">HH308_27440</name>
</gene>
<comment type="catalytic activity">
    <reaction evidence="10">
        <text>hydrogen sulfide + 3 NADP(+) + 3 H2O = sulfite + 3 NADPH + 4 H(+)</text>
        <dbReference type="Rhea" id="RHEA:13801"/>
        <dbReference type="ChEBI" id="CHEBI:15377"/>
        <dbReference type="ChEBI" id="CHEBI:15378"/>
        <dbReference type="ChEBI" id="CHEBI:17359"/>
        <dbReference type="ChEBI" id="CHEBI:29919"/>
        <dbReference type="ChEBI" id="CHEBI:57783"/>
        <dbReference type="ChEBI" id="CHEBI:58349"/>
        <dbReference type="EC" id="1.8.1.2"/>
    </reaction>
</comment>
<dbReference type="GO" id="GO:0005829">
    <property type="term" value="C:cytosol"/>
    <property type="evidence" value="ECO:0007669"/>
    <property type="project" value="TreeGrafter"/>
</dbReference>
<organism evidence="13 14">
    <name type="scientific">Gordonia asplenii</name>
    <dbReference type="NCBI Taxonomy" id="2725283"/>
    <lineage>
        <taxon>Bacteria</taxon>
        <taxon>Bacillati</taxon>
        <taxon>Actinomycetota</taxon>
        <taxon>Actinomycetes</taxon>
        <taxon>Mycobacteriales</taxon>
        <taxon>Gordoniaceae</taxon>
        <taxon>Gordonia</taxon>
    </lineage>
</organism>
<dbReference type="GO" id="GO:0050660">
    <property type="term" value="F:flavin adenine dinucleotide binding"/>
    <property type="evidence" value="ECO:0007669"/>
    <property type="project" value="TreeGrafter"/>
</dbReference>
<keyword evidence="9" id="KW-0198">Cysteine biosynthesis</keyword>
<dbReference type="InterPro" id="IPR017938">
    <property type="entry name" value="Riboflavin_synthase-like_b-brl"/>
</dbReference>
<dbReference type="GO" id="GO:0019344">
    <property type="term" value="P:cysteine biosynthetic process"/>
    <property type="evidence" value="ECO:0007669"/>
    <property type="project" value="UniProtKB-KW"/>
</dbReference>
<dbReference type="SUPFAM" id="SSF63380">
    <property type="entry name" value="Riboflavin synthase domain-like"/>
    <property type="match status" value="1"/>
</dbReference>
<dbReference type="Gene3D" id="3.40.50.80">
    <property type="entry name" value="Nucleotide-binding domain of ferredoxin-NADP reductase (FNR) module"/>
    <property type="match status" value="1"/>
</dbReference>
<evidence type="ECO:0000256" key="4">
    <source>
        <dbReference type="ARBA" id="ARBA00022630"/>
    </source>
</evidence>
<dbReference type="Pfam" id="PF00667">
    <property type="entry name" value="FAD_binding_1"/>
    <property type="match status" value="1"/>
</dbReference>
<dbReference type="GO" id="GO:0010181">
    <property type="term" value="F:FMN binding"/>
    <property type="evidence" value="ECO:0007669"/>
    <property type="project" value="TreeGrafter"/>
</dbReference>
<keyword evidence="14" id="KW-1185">Reference proteome</keyword>
<evidence type="ECO:0000256" key="5">
    <source>
        <dbReference type="ARBA" id="ARBA00022643"/>
    </source>
</evidence>
<dbReference type="Pfam" id="PF00175">
    <property type="entry name" value="NAD_binding_1"/>
    <property type="match status" value="1"/>
</dbReference>
<evidence type="ECO:0000259" key="12">
    <source>
        <dbReference type="PROSITE" id="PS51384"/>
    </source>
</evidence>
<dbReference type="InterPro" id="IPR001433">
    <property type="entry name" value="OxRdtase_FAD/NAD-bd"/>
</dbReference>
<evidence type="ECO:0000256" key="10">
    <source>
        <dbReference type="ARBA" id="ARBA00052219"/>
    </source>
</evidence>
<evidence type="ECO:0000256" key="7">
    <source>
        <dbReference type="ARBA" id="ARBA00022857"/>
    </source>
</evidence>
<evidence type="ECO:0000256" key="8">
    <source>
        <dbReference type="ARBA" id="ARBA00023002"/>
    </source>
</evidence>
<dbReference type="NCBIfam" id="NF004859">
    <property type="entry name" value="PRK06214.1"/>
    <property type="match status" value="1"/>
</dbReference>
<dbReference type="FunFam" id="3.40.50.80:FF:000001">
    <property type="entry name" value="NADPH--cytochrome P450 reductase 1"/>
    <property type="match status" value="1"/>
</dbReference>
<evidence type="ECO:0000256" key="2">
    <source>
        <dbReference type="ARBA" id="ARBA00001974"/>
    </source>
</evidence>
<dbReference type="PANTHER" id="PTHR19384">
    <property type="entry name" value="NITRIC OXIDE SYNTHASE-RELATED"/>
    <property type="match status" value="1"/>
</dbReference>
<sequence>MTSTPLHNAASHTHRPASPTTPTRPERRKRSTWGRKNPYRAAIVERTRLSGPDSEKEVHHLVVDLGDSGIEYQPGDGIGVTPINDPTLVEALLTRLDADPETLVTVGRDEVTLREALTHRVEISTPSTYFADFLAARLPGSELAGVVGADDPAALTAWLRGKDVLDLLDVDAELRLDPREFVAELAPLAHRTYSIASSPTEHAGTVHITMSTVRYHAGDRQRGGVCSTYLADRRTVGHPEDAHIGVFVTANRTFRLPAPDTKVIMVGPGTGIAPFRAFLYERKATAATGENWLFFGDRRRDHDFLYADELSGFVDDGLLSRLDLAFSRDQEHKVYVQDRMREQGADLYRWLADGAHLYVCGDAEQMAVDVDAALHDIVAEHGGHSAEEAAEFVAVLKKDKRYLRDVY</sequence>
<comment type="caution">
    <text evidence="13">The sequence shown here is derived from an EMBL/GenBank/DDBJ whole genome shotgun (WGS) entry which is preliminary data.</text>
</comment>
<dbReference type="InterPro" id="IPR003097">
    <property type="entry name" value="CysJ-like_FAD-binding"/>
</dbReference>
<dbReference type="InterPro" id="IPR023173">
    <property type="entry name" value="NADPH_Cyt_P450_Rdtase_alpha"/>
</dbReference>
<evidence type="ECO:0000256" key="3">
    <source>
        <dbReference type="ARBA" id="ARBA00012604"/>
    </source>
</evidence>
<dbReference type="EMBL" id="JABBNB010000046">
    <property type="protein sequence ID" value="NMO04960.1"/>
    <property type="molecule type" value="Genomic_DNA"/>
</dbReference>
<dbReference type="InterPro" id="IPR017927">
    <property type="entry name" value="FAD-bd_FR_type"/>
</dbReference>
<dbReference type="Gene3D" id="1.20.990.10">
    <property type="entry name" value="NADPH-cytochrome p450 Reductase, Chain A, domain 3"/>
    <property type="match status" value="1"/>
</dbReference>
<dbReference type="GO" id="GO:0004783">
    <property type="term" value="F:sulfite reductase (NADPH) activity"/>
    <property type="evidence" value="ECO:0007669"/>
    <property type="project" value="UniProtKB-EC"/>
</dbReference>
<dbReference type="PROSITE" id="PS51384">
    <property type="entry name" value="FAD_FR"/>
    <property type="match status" value="1"/>
</dbReference>
<dbReference type="EC" id="1.8.1.2" evidence="3"/>